<reference evidence="1 2" key="1">
    <citation type="submission" date="2024-10" db="EMBL/GenBank/DDBJ databases">
        <title>Updated reference genomes for cyclostephanoid diatoms.</title>
        <authorList>
            <person name="Roberts W.R."/>
            <person name="Alverson A.J."/>
        </authorList>
    </citation>
    <scope>NUCLEOTIDE SEQUENCE [LARGE SCALE GENOMIC DNA]</scope>
    <source>
        <strain evidence="1 2">AJA010-31</strain>
    </source>
</reference>
<sequence length="586" mass="65827">MPLITTIHESSFSSFGARGAFLRWLSMADQTSLRLVHTMLTGNEDSTSLLLVGSYRNDDAQNGQLMPDFLGSLLSLNTSLTTIHLDGIPENSVNLMVSDALGIVPRLCAPLSSVVYRKTRGNPYHVGEFLRTLVDKGLVSYSLRQKEWLWDVDKVGDVPMTDNVLQLITAKMSTLPMNSQMALKVASCFGIKVLASIVQSLSETDQYSTLQVDIDNAVKEGFIDFDGKHYKFSHDKVREASYELIGDAERKRFHFEIGMCLYSSCVSRDGDEDEENLFTIIEQINYGVPSLISEELQRMSVAELNYKAGLASMKRWDFGGSFRYMQAAQSLLSADSWNTHYGFALSLHYQLAKAAYPCGAIDVAKSALNEIDQRGKCLEDKLDAYDLLVRMLQHHQDDPSLAFHTCCKTLKLLGEDVPSDDGISRSAVMQLIGTFKYSITLTSQLKITSFTQLSFRSSIELARTRFNTSFISSSEMLSMPRTTCKQSSSAEIMRFYYHLALVSYTKGDIEDRRARGLLCSYYISRWVSYCLNQKVICRHTPVALGFYSAVLVHGFGERNCREALRFGKVALQFLNENEDENELPPT</sequence>
<accession>A0ABD3QDC1</accession>
<dbReference type="Proteomes" id="UP001530400">
    <property type="component" value="Unassembled WGS sequence"/>
</dbReference>
<dbReference type="PANTHER" id="PTHR43642:SF1">
    <property type="entry name" value="HYBRID SIGNAL TRANSDUCTION HISTIDINE KINASE G"/>
    <property type="match status" value="1"/>
</dbReference>
<protein>
    <recommendedName>
        <fullName evidence="3">Anaphase-promoting complex subunit 5</fullName>
    </recommendedName>
</protein>
<evidence type="ECO:0008006" key="3">
    <source>
        <dbReference type="Google" id="ProtNLM"/>
    </source>
</evidence>
<gene>
    <name evidence="1" type="ORF">ACHAWO_001405</name>
</gene>
<dbReference type="InterPro" id="IPR053159">
    <property type="entry name" value="Hybrid_Histidine_Kinase"/>
</dbReference>
<keyword evidence="2" id="KW-1185">Reference proteome</keyword>
<evidence type="ECO:0000313" key="2">
    <source>
        <dbReference type="Proteomes" id="UP001530400"/>
    </source>
</evidence>
<proteinExistence type="predicted"/>
<organism evidence="1 2">
    <name type="scientific">Cyclotella atomus</name>
    <dbReference type="NCBI Taxonomy" id="382360"/>
    <lineage>
        <taxon>Eukaryota</taxon>
        <taxon>Sar</taxon>
        <taxon>Stramenopiles</taxon>
        <taxon>Ochrophyta</taxon>
        <taxon>Bacillariophyta</taxon>
        <taxon>Coscinodiscophyceae</taxon>
        <taxon>Thalassiosirophycidae</taxon>
        <taxon>Stephanodiscales</taxon>
        <taxon>Stephanodiscaceae</taxon>
        <taxon>Cyclotella</taxon>
    </lineage>
</organism>
<name>A0ABD3QDC1_9STRA</name>
<dbReference type="PANTHER" id="PTHR43642">
    <property type="entry name" value="HYBRID SIGNAL TRANSDUCTION HISTIDINE KINASE G"/>
    <property type="match status" value="1"/>
</dbReference>
<evidence type="ECO:0000313" key="1">
    <source>
        <dbReference type="EMBL" id="KAL3797924.1"/>
    </source>
</evidence>
<dbReference type="AlphaFoldDB" id="A0ABD3QDC1"/>
<dbReference type="EMBL" id="JALLPJ020000234">
    <property type="protein sequence ID" value="KAL3797924.1"/>
    <property type="molecule type" value="Genomic_DNA"/>
</dbReference>
<comment type="caution">
    <text evidence="1">The sequence shown here is derived from an EMBL/GenBank/DDBJ whole genome shotgun (WGS) entry which is preliminary data.</text>
</comment>